<evidence type="ECO:0000313" key="3">
    <source>
        <dbReference type="EMBL" id="MBD8506995.1"/>
    </source>
</evidence>
<dbReference type="GO" id="GO:0071555">
    <property type="term" value="P:cell wall organization"/>
    <property type="evidence" value="ECO:0007669"/>
    <property type="project" value="TreeGrafter"/>
</dbReference>
<protein>
    <submittedName>
        <fullName evidence="3">Penicillin-binding protein 2</fullName>
    </submittedName>
</protein>
<dbReference type="Pfam" id="PF00905">
    <property type="entry name" value="Transpeptidase"/>
    <property type="match status" value="1"/>
</dbReference>
<gene>
    <name evidence="3" type="ORF">HT102_10890</name>
</gene>
<dbReference type="SUPFAM" id="SSF56601">
    <property type="entry name" value="beta-lactamase/transpeptidase-like"/>
    <property type="match status" value="1"/>
</dbReference>
<evidence type="ECO:0000259" key="1">
    <source>
        <dbReference type="Pfam" id="PF00905"/>
    </source>
</evidence>
<dbReference type="PANTHER" id="PTHR30627">
    <property type="entry name" value="PEPTIDOGLYCAN D,D-TRANSPEPTIDASE"/>
    <property type="match status" value="1"/>
</dbReference>
<dbReference type="InterPro" id="IPR054120">
    <property type="entry name" value="PBPA_dimer"/>
</dbReference>
<dbReference type="InterPro" id="IPR012338">
    <property type="entry name" value="Beta-lactam/transpept-like"/>
</dbReference>
<dbReference type="PANTHER" id="PTHR30627:SF24">
    <property type="entry name" value="PENICILLIN-BINDING PROTEIN 4B"/>
    <property type="match status" value="1"/>
</dbReference>
<accession>A0A927JD64</accession>
<keyword evidence="4" id="KW-1185">Reference proteome</keyword>
<comment type="caution">
    <text evidence="3">The sequence shown here is derived from an EMBL/GenBank/DDBJ whole genome shotgun (WGS) entry which is preliminary data.</text>
</comment>
<name>A0A927JD64_9ACTN</name>
<dbReference type="InterPro" id="IPR050515">
    <property type="entry name" value="Beta-lactam/transpept"/>
</dbReference>
<dbReference type="RefSeq" id="WP_192039461.1">
    <property type="nucleotide sequence ID" value="NZ_JACYWE010000006.1"/>
</dbReference>
<dbReference type="GO" id="GO:0071972">
    <property type="term" value="F:peptidoglycan L,D-transpeptidase activity"/>
    <property type="evidence" value="ECO:0007669"/>
    <property type="project" value="TreeGrafter"/>
</dbReference>
<dbReference type="Gene3D" id="3.40.710.10">
    <property type="entry name" value="DD-peptidase/beta-lactamase superfamily"/>
    <property type="match status" value="1"/>
</dbReference>
<dbReference type="InterPro" id="IPR001460">
    <property type="entry name" value="PCN-bd_Tpept"/>
</dbReference>
<sequence length="492" mass="51407">MNTPLRRVAIAMMTMMVILIGSSAYVQVIRASELRSNPLNTRVLLDEFSRHRGQISAAGQVLASSVPTDTRFRYQRTYPVDPAYPSSAEAYAPITGFYSLNHSTTGLENTEDDILNGSDDRFFARRLVDMVTGRDPRGGNVVTTIDPYVQQVAYNELARRGYTGSVVAIEPGTGEILAMASTPSYDPNRIADHDPAASNAAWDELSRDPDQPMLNRATQNTYPPGSTFKVITTAAALASGVTQGDTFTAAPQYTLPGTSTTLQNYGGSRCGSGETTTLLNAFRLSCNTAFVEMGIETGADALRETALAFGIDGEQENIPLPVAASTVGEIADDAALGQSSIGQRDVALTPLQNAVIAATIANGGTRMEPQLIHQLQGPNLSVLSSSEPEAAEQAIPSSVARTLTDLMIASEQSTSGGGGVQIASKTGTAEHGADPSNTAPHTWYIAFAPAQAPRVAVAVIVEEGGDGSLSATGGSVAAPIGRAVIQAALQGG</sequence>
<dbReference type="Gene3D" id="3.90.1310.10">
    <property type="entry name" value="Penicillin-binding protein 2a (Domain 2)"/>
    <property type="match status" value="1"/>
</dbReference>
<dbReference type="Proteomes" id="UP000642993">
    <property type="component" value="Unassembled WGS sequence"/>
</dbReference>
<dbReference type="Pfam" id="PF21922">
    <property type="entry name" value="PBP_dimer_2"/>
    <property type="match status" value="1"/>
</dbReference>
<feature type="domain" description="Penicillin-binding protein transpeptidase" evidence="1">
    <location>
        <begin position="164"/>
        <end position="485"/>
    </location>
</feature>
<organism evidence="3 4">
    <name type="scientific">Lolliginicoccus lacisalsi</name>
    <dbReference type="NCBI Taxonomy" id="2742202"/>
    <lineage>
        <taxon>Bacteria</taxon>
        <taxon>Bacillati</taxon>
        <taxon>Actinomycetota</taxon>
        <taxon>Actinomycetes</taxon>
        <taxon>Mycobacteriales</taxon>
        <taxon>Hoyosellaceae</taxon>
        <taxon>Lolliginicoccus</taxon>
    </lineage>
</organism>
<dbReference type="GO" id="GO:0005886">
    <property type="term" value="C:plasma membrane"/>
    <property type="evidence" value="ECO:0007669"/>
    <property type="project" value="TreeGrafter"/>
</dbReference>
<dbReference type="GO" id="GO:0008658">
    <property type="term" value="F:penicillin binding"/>
    <property type="evidence" value="ECO:0007669"/>
    <property type="project" value="InterPro"/>
</dbReference>
<dbReference type="AlphaFoldDB" id="A0A927JD64"/>
<feature type="domain" description="Penicillin binding protein A dimerisation" evidence="2">
    <location>
        <begin position="52"/>
        <end position="141"/>
    </location>
</feature>
<reference evidence="3" key="1">
    <citation type="submission" date="2020-09" db="EMBL/GenBank/DDBJ databases">
        <title>Hoyosella lacisalsi sp. nov., a halotolerant actinobacterium isolated from soil of Lake Gudzhirganskoe.</title>
        <authorList>
            <person name="Yang Q."/>
            <person name="Guo P.Y."/>
            <person name="Liu S.W."/>
            <person name="Li F.N."/>
            <person name="Sun C.H."/>
        </authorList>
    </citation>
    <scope>NUCLEOTIDE SEQUENCE</scope>
    <source>
        <strain evidence="3">G463</strain>
    </source>
</reference>
<evidence type="ECO:0000313" key="4">
    <source>
        <dbReference type="Proteomes" id="UP000642993"/>
    </source>
</evidence>
<dbReference type="EMBL" id="JACYWE010000006">
    <property type="protein sequence ID" value="MBD8506995.1"/>
    <property type="molecule type" value="Genomic_DNA"/>
</dbReference>
<evidence type="ECO:0000259" key="2">
    <source>
        <dbReference type="Pfam" id="PF21922"/>
    </source>
</evidence>
<proteinExistence type="predicted"/>